<keyword evidence="11" id="KW-1185">Reference proteome</keyword>
<dbReference type="PRINTS" id="PR00452">
    <property type="entry name" value="SH3DOMAIN"/>
</dbReference>
<feature type="compositionally biased region" description="Low complexity" evidence="8">
    <location>
        <begin position="625"/>
        <end position="635"/>
    </location>
</feature>
<keyword evidence="2 7" id="KW-0728">SH3 domain</keyword>
<dbReference type="SUPFAM" id="SSF50044">
    <property type="entry name" value="SH3-domain"/>
    <property type="match status" value="2"/>
</dbReference>
<dbReference type="PANTHER" id="PTHR15735">
    <property type="entry name" value="FCH AND DOUBLE SH3 DOMAINS PROTEIN"/>
    <property type="match status" value="1"/>
</dbReference>
<evidence type="ECO:0000259" key="9">
    <source>
        <dbReference type="PROSITE" id="PS50002"/>
    </source>
</evidence>
<comment type="subcellular location">
    <subcellularLocation>
        <location evidence="1">Cell projection</location>
    </subcellularLocation>
</comment>
<dbReference type="AlphaFoldDB" id="A0AAQ4EZX4"/>
<evidence type="ECO:0000256" key="1">
    <source>
        <dbReference type="ARBA" id="ARBA00004316"/>
    </source>
</evidence>
<keyword evidence="3" id="KW-0597">Phosphoprotein</keyword>
<feature type="region of interest" description="Disordered" evidence="8">
    <location>
        <begin position="1"/>
        <end position="26"/>
    </location>
</feature>
<feature type="compositionally biased region" description="Low complexity" evidence="8">
    <location>
        <begin position="585"/>
        <end position="598"/>
    </location>
</feature>
<feature type="region of interest" description="Disordered" evidence="8">
    <location>
        <begin position="435"/>
        <end position="662"/>
    </location>
</feature>
<evidence type="ECO:0000256" key="8">
    <source>
        <dbReference type="SAM" id="MobiDB-lite"/>
    </source>
</evidence>
<dbReference type="InterPro" id="IPR036028">
    <property type="entry name" value="SH3-like_dom_sf"/>
</dbReference>
<feature type="compositionally biased region" description="Low complexity" evidence="8">
    <location>
        <begin position="98"/>
        <end position="112"/>
    </location>
</feature>
<dbReference type="EMBL" id="JARKHS020008957">
    <property type="protein sequence ID" value="KAK8780360.1"/>
    <property type="molecule type" value="Genomic_DNA"/>
</dbReference>
<dbReference type="GO" id="GO:0030833">
    <property type="term" value="P:regulation of actin filament polymerization"/>
    <property type="evidence" value="ECO:0007669"/>
    <property type="project" value="TreeGrafter"/>
</dbReference>
<feature type="region of interest" description="Disordered" evidence="8">
    <location>
        <begin position="284"/>
        <end position="328"/>
    </location>
</feature>
<evidence type="ECO:0000313" key="10">
    <source>
        <dbReference type="EMBL" id="KAK8780360.1"/>
    </source>
</evidence>
<accession>A0AAQ4EZX4</accession>
<organism evidence="10 11">
    <name type="scientific">Amblyomma americanum</name>
    <name type="common">Lone star tick</name>
    <dbReference type="NCBI Taxonomy" id="6943"/>
    <lineage>
        <taxon>Eukaryota</taxon>
        <taxon>Metazoa</taxon>
        <taxon>Ecdysozoa</taxon>
        <taxon>Arthropoda</taxon>
        <taxon>Chelicerata</taxon>
        <taxon>Arachnida</taxon>
        <taxon>Acari</taxon>
        <taxon>Parasitiformes</taxon>
        <taxon>Ixodida</taxon>
        <taxon>Ixodoidea</taxon>
        <taxon>Ixodidae</taxon>
        <taxon>Amblyomminae</taxon>
        <taxon>Amblyomma</taxon>
    </lineage>
</organism>
<gene>
    <name evidence="10" type="ORF">V5799_018304</name>
</gene>
<dbReference type="Pfam" id="PF14604">
    <property type="entry name" value="SH3_9"/>
    <property type="match status" value="1"/>
</dbReference>
<evidence type="ECO:0000313" key="11">
    <source>
        <dbReference type="Proteomes" id="UP001321473"/>
    </source>
</evidence>
<feature type="region of interest" description="Disordered" evidence="8">
    <location>
        <begin position="61"/>
        <end position="112"/>
    </location>
</feature>
<evidence type="ECO:0000256" key="6">
    <source>
        <dbReference type="ARBA" id="ARBA00023273"/>
    </source>
</evidence>
<keyword evidence="5" id="KW-0446">Lipid-binding</keyword>
<dbReference type="GO" id="GO:0031594">
    <property type="term" value="C:neuromuscular junction"/>
    <property type="evidence" value="ECO:0007669"/>
    <property type="project" value="TreeGrafter"/>
</dbReference>
<dbReference type="CDD" id="cd11761">
    <property type="entry name" value="SH3_FCHSD_1"/>
    <property type="match status" value="1"/>
</dbReference>
<dbReference type="PANTHER" id="PTHR15735:SF21">
    <property type="entry name" value="PROTEIN NERVOUS WRECK"/>
    <property type="match status" value="1"/>
</dbReference>
<evidence type="ECO:0000256" key="2">
    <source>
        <dbReference type="ARBA" id="ARBA00022443"/>
    </source>
</evidence>
<dbReference type="Pfam" id="PF00018">
    <property type="entry name" value="SH3_1"/>
    <property type="match status" value="1"/>
</dbReference>
<dbReference type="Gene3D" id="2.30.30.40">
    <property type="entry name" value="SH3 Domains"/>
    <property type="match status" value="2"/>
</dbReference>
<feature type="compositionally biased region" description="Basic and acidic residues" evidence="8">
    <location>
        <begin position="640"/>
        <end position="655"/>
    </location>
</feature>
<feature type="domain" description="SH3" evidence="9">
    <location>
        <begin position="189"/>
        <end position="262"/>
    </location>
</feature>
<reference evidence="10 11" key="1">
    <citation type="journal article" date="2023" name="Arcadia Sci">
        <title>De novo assembly of a long-read Amblyomma americanum tick genome.</title>
        <authorList>
            <person name="Chou S."/>
            <person name="Poskanzer K.E."/>
            <person name="Rollins M."/>
            <person name="Thuy-Boun P.S."/>
        </authorList>
    </citation>
    <scope>NUCLEOTIDE SEQUENCE [LARGE SCALE GENOMIC DNA]</scope>
    <source>
        <strain evidence="10">F_SG_1</strain>
        <tissue evidence="10">Salivary glands</tissue>
    </source>
</reference>
<keyword evidence="6" id="KW-0966">Cell projection</keyword>
<comment type="caution">
    <text evidence="10">The sequence shown here is derived from an EMBL/GenBank/DDBJ whole genome shotgun (WGS) entry which is preliminary data.</text>
</comment>
<dbReference type="GO" id="GO:0007274">
    <property type="term" value="P:neuromuscular synaptic transmission"/>
    <property type="evidence" value="ECO:0007669"/>
    <property type="project" value="TreeGrafter"/>
</dbReference>
<feature type="domain" description="SH3" evidence="9">
    <location>
        <begin position="333"/>
        <end position="397"/>
    </location>
</feature>
<evidence type="ECO:0000256" key="7">
    <source>
        <dbReference type="PROSITE-ProRule" id="PRU00192"/>
    </source>
</evidence>
<dbReference type="GO" id="GO:0051130">
    <property type="term" value="P:positive regulation of cellular component organization"/>
    <property type="evidence" value="ECO:0007669"/>
    <property type="project" value="UniProtKB-ARBA"/>
</dbReference>
<name>A0AAQ4EZX4_AMBAM</name>
<dbReference type="InterPro" id="IPR001452">
    <property type="entry name" value="SH3_domain"/>
</dbReference>
<dbReference type="GO" id="GO:0042995">
    <property type="term" value="C:cell projection"/>
    <property type="evidence" value="ECO:0007669"/>
    <property type="project" value="UniProtKB-SubCell"/>
</dbReference>
<dbReference type="PROSITE" id="PS50002">
    <property type="entry name" value="SH3"/>
    <property type="match status" value="2"/>
</dbReference>
<dbReference type="SMART" id="SM00326">
    <property type="entry name" value="SH3"/>
    <property type="match status" value="2"/>
</dbReference>
<keyword evidence="4" id="KW-0175">Coiled coil</keyword>
<evidence type="ECO:0000256" key="3">
    <source>
        <dbReference type="ARBA" id="ARBA00022553"/>
    </source>
</evidence>
<dbReference type="InterPro" id="IPR035460">
    <property type="entry name" value="FCHSD_SH3_1"/>
</dbReference>
<dbReference type="FunFam" id="2.30.30.40:FF:000033">
    <property type="entry name" value="FCH and double SH3 domains protein 2"/>
    <property type="match status" value="1"/>
</dbReference>
<sequence length="662" mass="69892">MESATGEQEDVEQKLEDIRNSIRKAETSKLKAEARLEALREGGVNVDEYLNSLDIDSLQIDDLSRKGSTASRGSRKSSRSDLNFEEPNEAAYYESDFDGGSSSDTSGAPAGSFVAGATEAEVVAQVAATAVQGAPYDQDPTMVVWDDEPEVSASAIDVSNLEGAYEPSATAEEAEEPVQSAEEREGALQVAIKCFALFSYERCDCGVLVCSPQAANPDELSFVEQEEMEIVSEGDGDGWIKARNYKGEEGYIPQNYVEIVESQPAGASGESFSSVDYRVDASGDEEGATAAAVADPDASYEPPAAEPPEAEAEPLQPPTDFPATLAPPGEVHLSTTYCRAIYDYEPTCSDELGFSEGQVIRILRTVVHDGVDDGWWEGELEGRTGIFPSLMVEALKVTGEPQTPMDDPSIDSVPPPPAFTPPKPAFLVPPSQVILTQPTPDHEQGGEEEQPTEQAVSVLYNDPDFQLELPTPQQAHYQSQFSGSESESSDHDVAGLAEAATYAPLVSSPESPAAVDASGAEDSAAGRAPERPPTPPHQQTVTVVIDSPDEPPREFADSEDEDNGDQASVVEAAATASRSEEPPSAKDAAVAEAPAEAAGSKESDGVTEDPGGAKPDEEPSAVTVSSEAESGAGESAEQDSADKAEPTEELSREDEANNNATD</sequence>
<dbReference type="Proteomes" id="UP001321473">
    <property type="component" value="Unassembled WGS sequence"/>
</dbReference>
<evidence type="ECO:0000256" key="4">
    <source>
        <dbReference type="ARBA" id="ARBA00023054"/>
    </source>
</evidence>
<dbReference type="GO" id="GO:0008289">
    <property type="term" value="F:lipid binding"/>
    <property type="evidence" value="ECO:0007669"/>
    <property type="project" value="UniProtKB-KW"/>
</dbReference>
<feature type="compositionally biased region" description="Low complexity" evidence="8">
    <location>
        <begin position="288"/>
        <end position="303"/>
    </location>
</feature>
<feature type="compositionally biased region" description="Basic and acidic residues" evidence="8">
    <location>
        <begin position="11"/>
        <end position="26"/>
    </location>
</feature>
<proteinExistence type="predicted"/>
<dbReference type="GO" id="GO:0055037">
    <property type="term" value="C:recycling endosome"/>
    <property type="evidence" value="ECO:0007669"/>
    <property type="project" value="TreeGrafter"/>
</dbReference>
<protein>
    <recommendedName>
        <fullName evidence="9">SH3 domain-containing protein</fullName>
    </recommendedName>
</protein>
<evidence type="ECO:0000256" key="5">
    <source>
        <dbReference type="ARBA" id="ARBA00023121"/>
    </source>
</evidence>